<dbReference type="AlphaFoldDB" id="A0A194ALK6"/>
<dbReference type="PROSITE" id="PS50405">
    <property type="entry name" value="GST_CTER"/>
    <property type="match status" value="1"/>
</dbReference>
<dbReference type="GO" id="GO:0004364">
    <property type="term" value="F:glutathione transferase activity"/>
    <property type="evidence" value="ECO:0007669"/>
    <property type="project" value="TreeGrafter"/>
</dbReference>
<dbReference type="Pfam" id="PF14497">
    <property type="entry name" value="GST_C_3"/>
    <property type="match status" value="1"/>
</dbReference>
<dbReference type="EMBL" id="GELH01000014">
    <property type="protein sequence ID" value="JAS04258.1"/>
    <property type="molecule type" value="Transcribed_RNA"/>
</dbReference>
<dbReference type="SFLD" id="SFLDS00019">
    <property type="entry name" value="Glutathione_Transferase_(cytos"/>
    <property type="match status" value="1"/>
</dbReference>
<evidence type="ECO:0008006" key="4">
    <source>
        <dbReference type="Google" id="ProtNLM"/>
    </source>
</evidence>
<dbReference type="SUPFAM" id="SSF52833">
    <property type="entry name" value="Thioredoxin-like"/>
    <property type="match status" value="1"/>
</dbReference>
<dbReference type="GO" id="GO:0005739">
    <property type="term" value="C:mitochondrion"/>
    <property type="evidence" value="ECO:0007669"/>
    <property type="project" value="TreeGrafter"/>
</dbReference>
<dbReference type="PANTHER" id="PTHR42673">
    <property type="entry name" value="MALEYLACETOACETATE ISOMERASE"/>
    <property type="match status" value="1"/>
</dbReference>
<sequence>MADKMELIWGSGSAPCWRAMIVLEEKGLQGYKSDMISFGKQEHKGEKVLKLNPRGQVPVFKDGDVVINESLAICDYLERKVPEKCSLYPKDLAQAAKVLQRVQEANSNVQKITIYDYMFFGGQSKDKMGPEELQKRKDAAANEIKRWEEYLEKEGKGKFLCGDSFTMADVVFFPFVAFWFRSGLNGEKHAVLQEYYNMLKDRKSIAASWPPHWKEGPGQ</sequence>
<dbReference type="Gene3D" id="3.40.30.10">
    <property type="entry name" value="Glutaredoxin"/>
    <property type="match status" value="1"/>
</dbReference>
<dbReference type="Pfam" id="PF13409">
    <property type="entry name" value="GST_N_2"/>
    <property type="match status" value="1"/>
</dbReference>
<dbReference type="CDD" id="cd00570">
    <property type="entry name" value="GST_N_family"/>
    <property type="match status" value="1"/>
</dbReference>
<evidence type="ECO:0000259" key="2">
    <source>
        <dbReference type="PROSITE" id="PS50405"/>
    </source>
</evidence>
<dbReference type="Gene3D" id="1.20.1050.10">
    <property type="match status" value="1"/>
</dbReference>
<dbReference type="GO" id="GO:0006559">
    <property type="term" value="P:L-phenylalanine catabolic process"/>
    <property type="evidence" value="ECO:0007669"/>
    <property type="project" value="TreeGrafter"/>
</dbReference>
<feature type="domain" description="GST N-terminal" evidence="1">
    <location>
        <begin position="3"/>
        <end position="85"/>
    </location>
</feature>
<organism evidence="3">
    <name type="scientific">Pinctada fucata</name>
    <name type="common">Akoya pearl oyster</name>
    <name type="synonym">Pinctada imbricata fucata</name>
    <dbReference type="NCBI Taxonomy" id="50426"/>
    <lineage>
        <taxon>Eukaryota</taxon>
        <taxon>Metazoa</taxon>
        <taxon>Spiralia</taxon>
        <taxon>Lophotrochozoa</taxon>
        <taxon>Mollusca</taxon>
        <taxon>Bivalvia</taxon>
        <taxon>Autobranchia</taxon>
        <taxon>Pteriomorphia</taxon>
        <taxon>Pterioida</taxon>
        <taxon>Pterioidea</taxon>
        <taxon>Pteriidae</taxon>
        <taxon>Pinctada</taxon>
    </lineage>
</organism>
<dbReference type="CDD" id="cd00299">
    <property type="entry name" value="GST_C_family"/>
    <property type="match status" value="1"/>
</dbReference>
<evidence type="ECO:0000259" key="1">
    <source>
        <dbReference type="PROSITE" id="PS50404"/>
    </source>
</evidence>
<dbReference type="InterPro" id="IPR036249">
    <property type="entry name" value="Thioredoxin-like_sf"/>
</dbReference>
<dbReference type="GO" id="GO:0016034">
    <property type="term" value="F:maleylacetoacetate isomerase activity"/>
    <property type="evidence" value="ECO:0007669"/>
    <property type="project" value="TreeGrafter"/>
</dbReference>
<dbReference type="PROSITE" id="PS50404">
    <property type="entry name" value="GST_NTER"/>
    <property type="match status" value="1"/>
</dbReference>
<accession>A0A194ALK6</accession>
<dbReference type="SUPFAM" id="SSF47616">
    <property type="entry name" value="GST C-terminal domain-like"/>
    <property type="match status" value="1"/>
</dbReference>
<dbReference type="InterPro" id="IPR040079">
    <property type="entry name" value="Glutathione_S-Trfase"/>
</dbReference>
<evidence type="ECO:0000313" key="3">
    <source>
        <dbReference type="EMBL" id="JAS04259.1"/>
    </source>
</evidence>
<dbReference type="InterPro" id="IPR036282">
    <property type="entry name" value="Glutathione-S-Trfase_C_sf"/>
</dbReference>
<name>A0A194ALK6_PINFU</name>
<proteinExistence type="predicted"/>
<feature type="non-terminal residue" evidence="3">
    <location>
        <position position="219"/>
    </location>
</feature>
<protein>
    <recommendedName>
        <fullName evidence="4">Glutathione S-transferase A</fullName>
    </recommendedName>
</protein>
<dbReference type="EMBL" id="GELH01000013">
    <property type="protein sequence ID" value="JAS04259.1"/>
    <property type="molecule type" value="Transcribed_RNA"/>
</dbReference>
<dbReference type="InterPro" id="IPR004045">
    <property type="entry name" value="Glutathione_S-Trfase_N"/>
</dbReference>
<dbReference type="PANTHER" id="PTHR42673:SF4">
    <property type="entry name" value="MALEYLACETOACETATE ISOMERASE"/>
    <property type="match status" value="1"/>
</dbReference>
<reference evidence="3" key="1">
    <citation type="submission" date="2016-03" db="EMBL/GenBank/DDBJ databases">
        <authorList>
            <person name="Ploux O."/>
        </authorList>
    </citation>
    <scope>NUCLEOTIDE SEQUENCE</scope>
    <source>
        <tissue evidence="3">Mantle</tissue>
    </source>
</reference>
<dbReference type="InterPro" id="IPR004046">
    <property type="entry name" value="GST_C"/>
</dbReference>
<feature type="domain" description="GST C-terminal" evidence="2">
    <location>
        <begin position="91"/>
        <end position="219"/>
    </location>
</feature>
<dbReference type="GO" id="GO:0006749">
    <property type="term" value="P:glutathione metabolic process"/>
    <property type="evidence" value="ECO:0007669"/>
    <property type="project" value="TreeGrafter"/>
</dbReference>
<dbReference type="SFLD" id="SFLDG00358">
    <property type="entry name" value="Main_(cytGST)"/>
    <property type="match status" value="1"/>
</dbReference>
<dbReference type="FunFam" id="3.40.30.10:FF:000221">
    <property type="entry name" value="Glutathione S-transferase rho"/>
    <property type="match status" value="1"/>
</dbReference>
<dbReference type="InterPro" id="IPR010987">
    <property type="entry name" value="Glutathione-S-Trfase_C-like"/>
</dbReference>